<protein>
    <submittedName>
        <fullName evidence="2">Uncharacterized protein</fullName>
    </submittedName>
</protein>
<dbReference type="AlphaFoldDB" id="A0A0K0FQA5"/>
<name>A0A0K0FQA5_STRVS</name>
<organism evidence="1 2">
    <name type="scientific">Strongyloides venezuelensis</name>
    <name type="common">Threadworm</name>
    <dbReference type="NCBI Taxonomy" id="75913"/>
    <lineage>
        <taxon>Eukaryota</taxon>
        <taxon>Metazoa</taxon>
        <taxon>Ecdysozoa</taxon>
        <taxon>Nematoda</taxon>
        <taxon>Chromadorea</taxon>
        <taxon>Rhabditida</taxon>
        <taxon>Tylenchina</taxon>
        <taxon>Panagrolaimomorpha</taxon>
        <taxon>Strongyloidoidea</taxon>
        <taxon>Strongyloididae</taxon>
        <taxon>Strongyloides</taxon>
    </lineage>
</organism>
<reference evidence="2" key="2">
    <citation type="submission" date="2015-08" db="UniProtKB">
        <authorList>
            <consortium name="WormBaseParasite"/>
        </authorList>
    </citation>
    <scope>IDENTIFICATION</scope>
</reference>
<evidence type="ECO:0000313" key="1">
    <source>
        <dbReference type="Proteomes" id="UP000035680"/>
    </source>
</evidence>
<sequence length="103" mass="11874">MSIDEKEILKAFNGTGLYTPGNRFYYSETYSKLIFNVQRGSKWEPRSSSFSYVGDCACGDGLCTYFQAICIYSYWFGWYIYGNHSMCDTNPIIAWKAMTSKNN</sequence>
<dbReference type="Proteomes" id="UP000035680">
    <property type="component" value="Unassembled WGS sequence"/>
</dbReference>
<accession>A0A0K0FQA5</accession>
<evidence type="ECO:0000313" key="2">
    <source>
        <dbReference type="WBParaSite" id="SVE_1159200.1"/>
    </source>
</evidence>
<reference evidence="1" key="1">
    <citation type="submission" date="2014-07" db="EMBL/GenBank/DDBJ databases">
        <authorList>
            <person name="Martin A.A"/>
            <person name="De Silva N."/>
        </authorList>
    </citation>
    <scope>NUCLEOTIDE SEQUENCE</scope>
</reference>
<keyword evidence="1" id="KW-1185">Reference proteome</keyword>
<dbReference type="WBParaSite" id="SVE_1159200.1">
    <property type="protein sequence ID" value="SVE_1159200.1"/>
    <property type="gene ID" value="SVE_1159200"/>
</dbReference>
<proteinExistence type="predicted"/>